<dbReference type="GO" id="GO:0004378">
    <property type="term" value="F:GDP-Man:Man(1)GlcNAc(2)-PP-Dol alpha-1,3-mannosyltransferase activity"/>
    <property type="evidence" value="ECO:0007669"/>
    <property type="project" value="InterPro"/>
</dbReference>
<keyword evidence="1" id="KW-0808">Transferase</keyword>
<dbReference type="Gene3D" id="3.40.50.2000">
    <property type="entry name" value="Glycogen Phosphorylase B"/>
    <property type="match status" value="1"/>
</dbReference>
<sequence>MAKKGSSKLNIAIIHPDLGIGGAERLIVDAAVELASHGHKVHVFTAHHDKNRCFEETISGGWNVYGTINQIGVFGNHKNSCPYPTSNCNAI</sequence>
<evidence type="ECO:0008006" key="4">
    <source>
        <dbReference type="Google" id="ProtNLM"/>
    </source>
</evidence>
<evidence type="ECO:0000313" key="3">
    <source>
        <dbReference type="Proteomes" id="UP000507222"/>
    </source>
</evidence>
<protein>
    <recommendedName>
        <fullName evidence="4">GDP-Man:Man(1)GlcNAc(2)-PP-Dol alpha-1,3-mannosyltransferase</fullName>
    </recommendedName>
</protein>
<dbReference type="InterPro" id="IPR027054">
    <property type="entry name" value="ALG2"/>
</dbReference>
<gene>
    <name evidence="2" type="ORF">CURHAP_LOCUS31604</name>
</gene>
<dbReference type="PANTHER" id="PTHR45918">
    <property type="entry name" value="ALPHA-1,3/1,6-MANNOSYLTRANSFERASE ALG2"/>
    <property type="match status" value="1"/>
</dbReference>
<dbReference type="AlphaFoldDB" id="A0A6J5UUR7"/>
<organism evidence="2 3">
    <name type="scientific">Prunus armeniaca</name>
    <name type="common">Apricot</name>
    <name type="synonym">Armeniaca vulgaris</name>
    <dbReference type="NCBI Taxonomy" id="36596"/>
    <lineage>
        <taxon>Eukaryota</taxon>
        <taxon>Viridiplantae</taxon>
        <taxon>Streptophyta</taxon>
        <taxon>Embryophyta</taxon>
        <taxon>Tracheophyta</taxon>
        <taxon>Spermatophyta</taxon>
        <taxon>Magnoliopsida</taxon>
        <taxon>eudicotyledons</taxon>
        <taxon>Gunneridae</taxon>
        <taxon>Pentapetalae</taxon>
        <taxon>rosids</taxon>
        <taxon>fabids</taxon>
        <taxon>Rosales</taxon>
        <taxon>Rosaceae</taxon>
        <taxon>Amygdaloideae</taxon>
        <taxon>Amygdaleae</taxon>
        <taxon>Prunus</taxon>
    </lineage>
</organism>
<dbReference type="SUPFAM" id="SSF53756">
    <property type="entry name" value="UDP-Glycosyltransferase/glycogen phosphorylase"/>
    <property type="match status" value="1"/>
</dbReference>
<accession>A0A6J5UUR7</accession>
<name>A0A6J5UUR7_PRUAR</name>
<dbReference type="GO" id="GO:0005789">
    <property type="term" value="C:endoplasmic reticulum membrane"/>
    <property type="evidence" value="ECO:0007669"/>
    <property type="project" value="UniProtKB-SubCell"/>
</dbReference>
<dbReference type="PANTHER" id="PTHR45918:SF1">
    <property type="entry name" value="ALPHA-1,3_1,6-MANNOSYLTRANSFERASE ALG2"/>
    <property type="match status" value="1"/>
</dbReference>
<dbReference type="EMBL" id="CAEKDK010000005">
    <property type="protein sequence ID" value="CAB4279367.1"/>
    <property type="molecule type" value="Genomic_DNA"/>
</dbReference>
<reference evidence="2 3" key="1">
    <citation type="submission" date="2020-05" db="EMBL/GenBank/DDBJ databases">
        <authorList>
            <person name="Campoy J."/>
            <person name="Schneeberger K."/>
            <person name="Spophaly S."/>
        </authorList>
    </citation>
    <scope>NUCLEOTIDE SEQUENCE [LARGE SCALE GENOMIC DNA]</scope>
    <source>
        <strain evidence="2">PruArmRojPasFocal</strain>
    </source>
</reference>
<evidence type="ECO:0000313" key="2">
    <source>
        <dbReference type="EMBL" id="CAB4279367.1"/>
    </source>
</evidence>
<evidence type="ECO:0000256" key="1">
    <source>
        <dbReference type="ARBA" id="ARBA00022679"/>
    </source>
</evidence>
<dbReference type="Proteomes" id="UP000507222">
    <property type="component" value="Unassembled WGS sequence"/>
</dbReference>
<proteinExistence type="predicted"/>